<protein>
    <submittedName>
        <fullName evidence="1">Uncharacterized protein</fullName>
    </submittedName>
</protein>
<sequence length="125" mass="13728">MRRMIITGTIVHAVAAEVEALTEGGIGNVIQGADLRTGRGSRWLIPGSWQVVFTGARATRQTCAYLLGMYEQLGMREEAEMNPLVVDAYRILGWYGMLHGSKHFENGMAEAESYSRNYGRTSAAA</sequence>
<dbReference type="RefSeq" id="WP_306876275.1">
    <property type="nucleotide sequence ID" value="NZ_JAUSRB010000004.1"/>
</dbReference>
<dbReference type="Proteomes" id="UP001230426">
    <property type="component" value="Unassembled WGS sequence"/>
</dbReference>
<reference evidence="1 2" key="1">
    <citation type="submission" date="2023-07" db="EMBL/GenBank/DDBJ databases">
        <title>Sequencing the genomes of 1000 actinobacteria strains.</title>
        <authorList>
            <person name="Klenk H.-P."/>
        </authorList>
    </citation>
    <scope>NUCLEOTIDE SEQUENCE [LARGE SCALE GENOMIC DNA]</scope>
    <source>
        <strain evidence="1 2">DSM 44109</strain>
    </source>
</reference>
<name>A0ABT9RM54_9ACTN</name>
<proteinExistence type="predicted"/>
<evidence type="ECO:0000313" key="1">
    <source>
        <dbReference type="EMBL" id="MDP9870384.1"/>
    </source>
</evidence>
<evidence type="ECO:0000313" key="2">
    <source>
        <dbReference type="Proteomes" id="UP001230426"/>
    </source>
</evidence>
<keyword evidence="2" id="KW-1185">Reference proteome</keyword>
<gene>
    <name evidence="1" type="ORF">J2S55_009722</name>
</gene>
<dbReference type="EMBL" id="JAUSRB010000004">
    <property type="protein sequence ID" value="MDP9870384.1"/>
    <property type="molecule type" value="Genomic_DNA"/>
</dbReference>
<organism evidence="1 2">
    <name type="scientific">Streptosporangium brasiliense</name>
    <dbReference type="NCBI Taxonomy" id="47480"/>
    <lineage>
        <taxon>Bacteria</taxon>
        <taxon>Bacillati</taxon>
        <taxon>Actinomycetota</taxon>
        <taxon>Actinomycetes</taxon>
        <taxon>Streptosporangiales</taxon>
        <taxon>Streptosporangiaceae</taxon>
        <taxon>Streptosporangium</taxon>
    </lineage>
</organism>
<comment type="caution">
    <text evidence="1">The sequence shown here is derived from an EMBL/GenBank/DDBJ whole genome shotgun (WGS) entry which is preliminary data.</text>
</comment>
<accession>A0ABT9RM54</accession>